<dbReference type="AlphaFoldDB" id="A0A381P6X1"/>
<evidence type="ECO:0000313" key="1">
    <source>
        <dbReference type="EMBL" id="SUZ62701.1"/>
    </source>
</evidence>
<organism evidence="1">
    <name type="scientific">marine metagenome</name>
    <dbReference type="NCBI Taxonomy" id="408172"/>
    <lineage>
        <taxon>unclassified sequences</taxon>
        <taxon>metagenomes</taxon>
        <taxon>ecological metagenomes</taxon>
    </lineage>
</organism>
<reference evidence="1" key="1">
    <citation type="submission" date="2018-05" db="EMBL/GenBank/DDBJ databases">
        <authorList>
            <person name="Lanie J.A."/>
            <person name="Ng W.-L."/>
            <person name="Kazmierczak K.M."/>
            <person name="Andrzejewski T.M."/>
            <person name="Davidsen T.M."/>
            <person name="Wayne K.J."/>
            <person name="Tettelin H."/>
            <person name="Glass J.I."/>
            <person name="Rusch D."/>
            <person name="Podicherti R."/>
            <person name="Tsui H.-C.T."/>
            <person name="Winkler M.E."/>
        </authorList>
    </citation>
    <scope>NUCLEOTIDE SEQUENCE</scope>
</reference>
<proteinExistence type="predicted"/>
<gene>
    <name evidence="1" type="ORF">METZ01_LOCUS15555</name>
</gene>
<dbReference type="EMBL" id="UINC01000887">
    <property type="protein sequence ID" value="SUZ62701.1"/>
    <property type="molecule type" value="Genomic_DNA"/>
</dbReference>
<protein>
    <submittedName>
        <fullName evidence="1">Uncharacterized protein</fullName>
    </submittedName>
</protein>
<accession>A0A381P6X1</accession>
<sequence>MSKSHITLFILSSKTYVESHLMFHQK</sequence>
<name>A0A381P6X1_9ZZZZ</name>